<dbReference type="InterPro" id="IPR006660">
    <property type="entry name" value="Arsenate_reductase-like"/>
</dbReference>
<dbReference type="PROSITE" id="PS51353">
    <property type="entry name" value="ARSC"/>
    <property type="match status" value="1"/>
</dbReference>
<dbReference type="PANTHER" id="PTHR30041">
    <property type="entry name" value="ARSENATE REDUCTASE"/>
    <property type="match status" value="1"/>
</dbReference>
<comment type="caution">
    <text evidence="2">The sequence shown here is derived from an EMBL/GenBank/DDBJ whole genome shotgun (WGS) entry which is preliminary data.</text>
</comment>
<sequence>MAVVFYQYPKCGTCRKASKWFAEKDIEVNDVHMVENPPSKDELRSIYQNSGLELKKFFNTSGQKYRELGLKDKLKDMSEEEALDLLASDGMLIKRPLTTDGKQVTVGFKEEQFVETWSK</sequence>
<accession>A0ABV6NF65</accession>
<proteinExistence type="inferred from homology"/>
<dbReference type="SUPFAM" id="SSF52833">
    <property type="entry name" value="Thioredoxin-like"/>
    <property type="match status" value="1"/>
</dbReference>
<evidence type="ECO:0000313" key="2">
    <source>
        <dbReference type="EMBL" id="MFC0559400.1"/>
    </source>
</evidence>
<dbReference type="Pfam" id="PF03960">
    <property type="entry name" value="ArsC"/>
    <property type="match status" value="1"/>
</dbReference>
<comment type="similarity">
    <text evidence="1">Belongs to the ArsC family.</text>
</comment>
<reference evidence="2 3" key="1">
    <citation type="submission" date="2024-09" db="EMBL/GenBank/DDBJ databases">
        <authorList>
            <person name="Sun Q."/>
            <person name="Mori K."/>
        </authorList>
    </citation>
    <scope>NUCLEOTIDE SEQUENCE [LARGE SCALE GENOMIC DNA]</scope>
    <source>
        <strain evidence="2 3">NCAIM B.02301</strain>
    </source>
</reference>
<dbReference type="InterPro" id="IPR036249">
    <property type="entry name" value="Thioredoxin-like_sf"/>
</dbReference>
<organism evidence="2 3">
    <name type="scientific">Halalkalibacter alkalisediminis</name>
    <dbReference type="NCBI Taxonomy" id="935616"/>
    <lineage>
        <taxon>Bacteria</taxon>
        <taxon>Bacillati</taxon>
        <taxon>Bacillota</taxon>
        <taxon>Bacilli</taxon>
        <taxon>Bacillales</taxon>
        <taxon>Bacillaceae</taxon>
        <taxon>Halalkalibacter</taxon>
    </lineage>
</organism>
<dbReference type="CDD" id="cd03036">
    <property type="entry name" value="ArsC_like"/>
    <property type="match status" value="1"/>
</dbReference>
<dbReference type="InterPro" id="IPR006504">
    <property type="entry name" value="Tscrpt_reg_Spx/MgsR"/>
</dbReference>
<dbReference type="Gene3D" id="3.40.30.10">
    <property type="entry name" value="Glutaredoxin"/>
    <property type="match status" value="1"/>
</dbReference>
<name>A0ABV6NF65_9BACI</name>
<evidence type="ECO:0000256" key="1">
    <source>
        <dbReference type="PROSITE-ProRule" id="PRU01282"/>
    </source>
</evidence>
<protein>
    <submittedName>
        <fullName evidence="2">Arsenate reductase family protein</fullName>
    </submittedName>
</protein>
<dbReference type="EMBL" id="JBHLTR010000013">
    <property type="protein sequence ID" value="MFC0559400.1"/>
    <property type="molecule type" value="Genomic_DNA"/>
</dbReference>
<gene>
    <name evidence="2" type="ORF">ACFFH4_10105</name>
</gene>
<evidence type="ECO:0000313" key="3">
    <source>
        <dbReference type="Proteomes" id="UP001589833"/>
    </source>
</evidence>
<dbReference type="Proteomes" id="UP001589833">
    <property type="component" value="Unassembled WGS sequence"/>
</dbReference>
<dbReference type="PANTHER" id="PTHR30041:SF8">
    <property type="entry name" value="PROTEIN YFFB"/>
    <property type="match status" value="1"/>
</dbReference>
<dbReference type="RefSeq" id="WP_273841673.1">
    <property type="nucleotide sequence ID" value="NZ_JAQQWT010000004.1"/>
</dbReference>
<dbReference type="NCBIfam" id="TIGR01617">
    <property type="entry name" value="arsC_related"/>
    <property type="match status" value="1"/>
</dbReference>
<keyword evidence="3" id="KW-1185">Reference proteome</keyword>